<dbReference type="AlphaFoldDB" id="A0AAN4Y6L3"/>
<gene>
    <name evidence="1" type="ORF">Aory04_000031300</name>
</gene>
<proteinExistence type="predicted"/>
<dbReference type="Proteomes" id="UP001165205">
    <property type="component" value="Unassembled WGS sequence"/>
</dbReference>
<name>A0AAN4Y6L3_ASPOZ</name>
<reference evidence="1" key="1">
    <citation type="submission" date="2023-04" db="EMBL/GenBank/DDBJ databases">
        <title>Aspergillus oryzae NBRC 4228.</title>
        <authorList>
            <person name="Ichikawa N."/>
            <person name="Sato H."/>
            <person name="Tonouchi N."/>
        </authorList>
    </citation>
    <scope>NUCLEOTIDE SEQUENCE</scope>
    <source>
        <strain evidence="1">NBRC 4228</strain>
    </source>
</reference>
<evidence type="ECO:0000313" key="2">
    <source>
        <dbReference type="Proteomes" id="UP001165205"/>
    </source>
</evidence>
<accession>A0AAN4Y6L3</accession>
<protein>
    <submittedName>
        <fullName evidence="1">Unnamed protein product</fullName>
    </submittedName>
</protein>
<comment type="caution">
    <text evidence="1">The sequence shown here is derived from an EMBL/GenBank/DDBJ whole genome shotgun (WGS) entry which is preliminary data.</text>
</comment>
<evidence type="ECO:0000313" key="1">
    <source>
        <dbReference type="EMBL" id="GMG22728.1"/>
    </source>
</evidence>
<organism evidence="1 2">
    <name type="scientific">Aspergillus oryzae</name>
    <name type="common">Yellow koji mold</name>
    <dbReference type="NCBI Taxonomy" id="5062"/>
    <lineage>
        <taxon>Eukaryota</taxon>
        <taxon>Fungi</taxon>
        <taxon>Dikarya</taxon>
        <taxon>Ascomycota</taxon>
        <taxon>Pezizomycotina</taxon>
        <taxon>Eurotiomycetes</taxon>
        <taxon>Eurotiomycetidae</taxon>
        <taxon>Eurotiales</taxon>
        <taxon>Aspergillaceae</taxon>
        <taxon>Aspergillus</taxon>
        <taxon>Aspergillus subgen. Circumdati</taxon>
    </lineage>
</organism>
<sequence length="125" mass="14202">MGSSNYTGTGISPAHRRKVSNNGLLHQKWFKTSSMIDFYYPFCFLDCGKFRQERPPRTNLPITRLGLYYYVQSGGDASPDGELSNQVDWFHVEDQVSPTWDSHFGTPASFRSTSGTSCARTYQTR</sequence>
<dbReference type="EMBL" id="BSYA01000002">
    <property type="protein sequence ID" value="GMG22728.1"/>
    <property type="molecule type" value="Genomic_DNA"/>
</dbReference>